<keyword evidence="3" id="KW-0456">Lyase</keyword>
<organism evidence="3">
    <name type="scientific">Sphingomonas sanxanigenens</name>
    <dbReference type="NCBI Taxonomy" id="397260"/>
    <lineage>
        <taxon>Bacteria</taxon>
        <taxon>Pseudomonadati</taxon>
        <taxon>Pseudomonadota</taxon>
        <taxon>Alphaproteobacteria</taxon>
        <taxon>Sphingomonadales</taxon>
        <taxon>Sphingomonadaceae</taxon>
        <taxon>Sphingomonas</taxon>
    </lineage>
</organism>
<dbReference type="GO" id="GO:0009276">
    <property type="term" value="C:Gram-negative-bacterium-type cell wall"/>
    <property type="evidence" value="ECO:0007669"/>
    <property type="project" value="InterPro"/>
</dbReference>
<dbReference type="GO" id="GO:0015628">
    <property type="term" value="P:protein secretion by the type II secretion system"/>
    <property type="evidence" value="ECO:0007669"/>
    <property type="project" value="InterPro"/>
</dbReference>
<dbReference type="Pfam" id="PF05134">
    <property type="entry name" value="T2SSL"/>
    <property type="match status" value="1"/>
</dbReference>
<dbReference type="GO" id="GO:0016829">
    <property type="term" value="F:lyase activity"/>
    <property type="evidence" value="ECO:0007669"/>
    <property type="project" value="UniProtKB-KW"/>
</dbReference>
<gene>
    <name evidence="3" type="primary">spsR</name>
</gene>
<feature type="transmembrane region" description="Helical" evidence="1">
    <location>
        <begin position="225"/>
        <end position="248"/>
    </location>
</feature>
<dbReference type="SUPFAM" id="SSF53067">
    <property type="entry name" value="Actin-like ATPase domain"/>
    <property type="match status" value="1"/>
</dbReference>
<accession>U6BP36</accession>
<keyword evidence="1" id="KW-1133">Transmembrane helix</keyword>
<keyword evidence="1" id="KW-0812">Transmembrane</keyword>
<dbReference type="InterPro" id="IPR043129">
    <property type="entry name" value="ATPase_NBD"/>
</dbReference>
<reference evidence="3" key="1">
    <citation type="submission" date="2013-06" db="EMBL/GenBank/DDBJ databases">
        <title>Genes involved in sphingan Ss biosynthesis of Sphingomonas sanxanigenens.</title>
        <authorList>
            <person name="Huang H."/>
        </authorList>
    </citation>
    <scope>NUCLEOTIDE SEQUENCE</scope>
    <source>
        <strain evidence="3">NX02</strain>
    </source>
</reference>
<name>U6BP36_9SPHN</name>
<dbReference type="PIRSF" id="PIRSF015761">
    <property type="entry name" value="Protein_L"/>
    <property type="match status" value="1"/>
</dbReference>
<feature type="domain" description="GspL cytoplasmic actin-ATPase-like" evidence="2">
    <location>
        <begin position="9"/>
        <end position="165"/>
    </location>
</feature>
<keyword evidence="1" id="KW-0472">Membrane</keyword>
<dbReference type="GO" id="GO:0015627">
    <property type="term" value="C:type II protein secretion system complex"/>
    <property type="evidence" value="ECO:0007669"/>
    <property type="project" value="InterPro"/>
</dbReference>
<evidence type="ECO:0000259" key="2">
    <source>
        <dbReference type="Pfam" id="PF05134"/>
    </source>
</evidence>
<proteinExistence type="predicted"/>
<dbReference type="Gene3D" id="3.30.420.380">
    <property type="match status" value="1"/>
</dbReference>
<sequence length="373" mass="38786">MSNALVLFLPERPESVWRWLRFAGDAVVGRGEGAETIPATSADSAEIERVVAVAPAGAMTLDWAELPKLAPAQARAAAKLLASENTIQPADALHVALGEPDDKAEAGVRPMATLDAARMSAWLAALQARGLDPDAIVPAALLLPRPETGFVRGALGGEVVVRGRDSGFVEDPQLAPLLIGDAPTDTLDSEALERAIAAGVADPPLDLRQGAFARRRRWAIDWKQVRRLITIGVAIAGATLAISLALILRYTLAADGLERRAEVAAAEALPGGAGQGNAVALLDERLAGMRGGGYGFSITAGAVFAAVEAVPAVDLNAMTFERDGTMKLTLSAGTGPEVEAVKARLEALGLRVVPSVFQQSGDRINGDLTVAPR</sequence>
<dbReference type="NCBIfam" id="TIGR01709">
    <property type="entry name" value="typeII_sec_gspL"/>
    <property type="match status" value="1"/>
</dbReference>
<dbReference type="InterPro" id="IPR007812">
    <property type="entry name" value="T2SS_protein-GspL"/>
</dbReference>
<dbReference type="CDD" id="cd24017">
    <property type="entry name" value="ASKHA_T2SSL_N"/>
    <property type="match status" value="1"/>
</dbReference>
<dbReference type="InterPro" id="IPR024230">
    <property type="entry name" value="GspL_cyto_dom"/>
</dbReference>
<protein>
    <submittedName>
        <fullName evidence="3">Lyase</fullName>
    </submittedName>
</protein>
<evidence type="ECO:0000313" key="3">
    <source>
        <dbReference type="EMBL" id="AHA38086.1"/>
    </source>
</evidence>
<dbReference type="EMBL" id="KF301663">
    <property type="protein sequence ID" value="AHA38086.1"/>
    <property type="molecule type" value="Genomic_DNA"/>
</dbReference>
<evidence type="ECO:0000256" key="1">
    <source>
        <dbReference type="SAM" id="Phobius"/>
    </source>
</evidence>
<dbReference type="AlphaFoldDB" id="U6BP36"/>